<sequence>MRGGVRTQKKDVKRVRGKTESQETEREATYSAEEDADPVGEWSAQEEREECILEEEEEGDASDCSGEDGDQKRLIDPTTKATGPQVRDPAARHIPGGTCLAQTRKERSRQGESKEEDARPGGSVRLASRCSRAREDGRLREGGGDGRKTLVKAEIIHRKEAREGECQTRKPATFLDDRGFSRACEQLYLEDM</sequence>
<feature type="region of interest" description="Disordered" evidence="1">
    <location>
        <begin position="1"/>
        <end position="148"/>
    </location>
</feature>
<dbReference type="AlphaFoldDB" id="A0AAV7M7M9"/>
<proteinExistence type="predicted"/>
<keyword evidence="3" id="KW-1185">Reference proteome</keyword>
<protein>
    <submittedName>
        <fullName evidence="2">Uncharacterized protein</fullName>
    </submittedName>
</protein>
<evidence type="ECO:0000313" key="2">
    <source>
        <dbReference type="EMBL" id="KAJ1098554.1"/>
    </source>
</evidence>
<comment type="caution">
    <text evidence="2">The sequence shown here is derived from an EMBL/GenBank/DDBJ whole genome shotgun (WGS) entry which is preliminary data.</text>
</comment>
<dbReference type="EMBL" id="JANPWB010000014">
    <property type="protein sequence ID" value="KAJ1098554.1"/>
    <property type="molecule type" value="Genomic_DNA"/>
</dbReference>
<evidence type="ECO:0000313" key="3">
    <source>
        <dbReference type="Proteomes" id="UP001066276"/>
    </source>
</evidence>
<organism evidence="2 3">
    <name type="scientific">Pleurodeles waltl</name>
    <name type="common">Iberian ribbed newt</name>
    <dbReference type="NCBI Taxonomy" id="8319"/>
    <lineage>
        <taxon>Eukaryota</taxon>
        <taxon>Metazoa</taxon>
        <taxon>Chordata</taxon>
        <taxon>Craniata</taxon>
        <taxon>Vertebrata</taxon>
        <taxon>Euteleostomi</taxon>
        <taxon>Amphibia</taxon>
        <taxon>Batrachia</taxon>
        <taxon>Caudata</taxon>
        <taxon>Salamandroidea</taxon>
        <taxon>Salamandridae</taxon>
        <taxon>Pleurodelinae</taxon>
        <taxon>Pleurodeles</taxon>
    </lineage>
</organism>
<name>A0AAV7M7M9_PLEWA</name>
<reference evidence="2" key="1">
    <citation type="journal article" date="2022" name="bioRxiv">
        <title>Sequencing and chromosome-scale assembly of the giantPleurodeles waltlgenome.</title>
        <authorList>
            <person name="Brown T."/>
            <person name="Elewa A."/>
            <person name="Iarovenko S."/>
            <person name="Subramanian E."/>
            <person name="Araus A.J."/>
            <person name="Petzold A."/>
            <person name="Susuki M."/>
            <person name="Suzuki K.-i.T."/>
            <person name="Hayashi T."/>
            <person name="Toyoda A."/>
            <person name="Oliveira C."/>
            <person name="Osipova E."/>
            <person name="Leigh N.D."/>
            <person name="Simon A."/>
            <person name="Yun M.H."/>
        </authorList>
    </citation>
    <scope>NUCLEOTIDE SEQUENCE</scope>
    <source>
        <strain evidence="2">20211129_DDA</strain>
        <tissue evidence="2">Liver</tissue>
    </source>
</reference>
<feature type="compositionally biased region" description="Basic and acidic residues" evidence="1">
    <location>
        <begin position="17"/>
        <end position="28"/>
    </location>
</feature>
<evidence type="ECO:0000256" key="1">
    <source>
        <dbReference type="SAM" id="MobiDB-lite"/>
    </source>
</evidence>
<accession>A0AAV7M7M9</accession>
<feature type="compositionally biased region" description="Basic and acidic residues" evidence="1">
    <location>
        <begin position="132"/>
        <end position="148"/>
    </location>
</feature>
<feature type="compositionally biased region" description="Acidic residues" evidence="1">
    <location>
        <begin position="47"/>
        <end position="68"/>
    </location>
</feature>
<dbReference type="Proteomes" id="UP001066276">
    <property type="component" value="Chromosome 10"/>
</dbReference>
<gene>
    <name evidence="2" type="ORF">NDU88_003663</name>
</gene>
<feature type="compositionally biased region" description="Basic and acidic residues" evidence="1">
    <location>
        <begin position="103"/>
        <end position="119"/>
    </location>
</feature>